<evidence type="ECO:0000256" key="3">
    <source>
        <dbReference type="ARBA" id="ARBA00022989"/>
    </source>
</evidence>
<evidence type="ECO:0000313" key="9">
    <source>
        <dbReference type="EMBL" id="KAK4210226.1"/>
    </source>
</evidence>
<dbReference type="AlphaFoldDB" id="A0AAN6Y2N4"/>
<evidence type="ECO:0000256" key="6">
    <source>
        <dbReference type="SAM" id="MobiDB-lite"/>
    </source>
</evidence>
<dbReference type="Pfam" id="PF20684">
    <property type="entry name" value="Fung_rhodopsin"/>
    <property type="match status" value="1"/>
</dbReference>
<feature type="transmembrane region" description="Helical" evidence="7">
    <location>
        <begin position="186"/>
        <end position="209"/>
    </location>
</feature>
<keyword evidence="4 7" id="KW-0472">Membrane</keyword>
<comment type="similarity">
    <text evidence="5">Belongs to the SAT4 family.</text>
</comment>
<comment type="caution">
    <text evidence="9">The sequence shown here is derived from an EMBL/GenBank/DDBJ whole genome shotgun (WGS) entry which is preliminary data.</text>
</comment>
<organism evidence="9 10">
    <name type="scientific">Rhypophila decipiens</name>
    <dbReference type="NCBI Taxonomy" id="261697"/>
    <lineage>
        <taxon>Eukaryota</taxon>
        <taxon>Fungi</taxon>
        <taxon>Dikarya</taxon>
        <taxon>Ascomycota</taxon>
        <taxon>Pezizomycotina</taxon>
        <taxon>Sordariomycetes</taxon>
        <taxon>Sordariomycetidae</taxon>
        <taxon>Sordariales</taxon>
        <taxon>Naviculisporaceae</taxon>
        <taxon>Rhypophila</taxon>
    </lineage>
</organism>
<gene>
    <name evidence="9" type="ORF">QBC37DRAFT_292905</name>
</gene>
<feature type="transmembrane region" description="Helical" evidence="7">
    <location>
        <begin position="94"/>
        <end position="118"/>
    </location>
</feature>
<keyword evidence="3 7" id="KW-1133">Transmembrane helix</keyword>
<feature type="compositionally biased region" description="Polar residues" evidence="6">
    <location>
        <begin position="302"/>
        <end position="317"/>
    </location>
</feature>
<feature type="transmembrane region" description="Helical" evidence="7">
    <location>
        <begin position="139"/>
        <end position="166"/>
    </location>
</feature>
<evidence type="ECO:0000256" key="4">
    <source>
        <dbReference type="ARBA" id="ARBA00023136"/>
    </source>
</evidence>
<name>A0AAN6Y2N4_9PEZI</name>
<evidence type="ECO:0000256" key="5">
    <source>
        <dbReference type="ARBA" id="ARBA00038359"/>
    </source>
</evidence>
<protein>
    <recommendedName>
        <fullName evidence="8">Rhodopsin domain-containing protein</fullName>
    </recommendedName>
</protein>
<evidence type="ECO:0000259" key="8">
    <source>
        <dbReference type="Pfam" id="PF20684"/>
    </source>
</evidence>
<sequence>MSATNKTLAFDPETAGESNVGRILGLGITFHALALVAFGLRMYTRSVLVKSFGKDDLVMCLCMVGLTGGGMVTVAVATAHGLGRHVFTLSEEDVIIYGITVFLQAIFTTVTSLCLLKLSVGFSLLRLSGPMNIWWTRIIWGLMIFICLYMVESWISILAFCDPIAAQWDRKLLKTARCWPAHVFRVFPLLNTGCNMFTDICFATLPVPIIWRLRMKRRTRLYLIGVFSLGYLAVFIGVAKTVSQVRFRGDPDAVFHNWTQTLGFLQQNVGVVAACAPTLRPLLGRWLKISDTTEGGPYGDSYGNSGSKRPRVNATNRTAERGEAGFEMDSSSNRTGRFGASRYHATVRGGNSPTSSEERIIETGWKAENGGVLKTTEVFVK</sequence>
<dbReference type="EMBL" id="MU858181">
    <property type="protein sequence ID" value="KAK4210226.1"/>
    <property type="molecule type" value="Genomic_DNA"/>
</dbReference>
<accession>A0AAN6Y2N4</accession>
<dbReference type="PANTHER" id="PTHR33048:SF167">
    <property type="entry name" value="INTEGRAL MEMBRANE PROTEIN"/>
    <property type="match status" value="1"/>
</dbReference>
<proteinExistence type="inferred from homology"/>
<dbReference type="InterPro" id="IPR049326">
    <property type="entry name" value="Rhodopsin_dom_fungi"/>
</dbReference>
<dbReference type="PANTHER" id="PTHR33048">
    <property type="entry name" value="PTH11-LIKE INTEGRAL MEMBRANE PROTEIN (AFU_ORTHOLOGUE AFUA_5G11245)"/>
    <property type="match status" value="1"/>
</dbReference>
<dbReference type="InterPro" id="IPR052337">
    <property type="entry name" value="SAT4-like"/>
</dbReference>
<evidence type="ECO:0000313" key="10">
    <source>
        <dbReference type="Proteomes" id="UP001301769"/>
    </source>
</evidence>
<dbReference type="Proteomes" id="UP001301769">
    <property type="component" value="Unassembled WGS sequence"/>
</dbReference>
<evidence type="ECO:0000256" key="2">
    <source>
        <dbReference type="ARBA" id="ARBA00022692"/>
    </source>
</evidence>
<feature type="transmembrane region" description="Helical" evidence="7">
    <location>
        <begin position="20"/>
        <end position="44"/>
    </location>
</feature>
<feature type="transmembrane region" description="Helical" evidence="7">
    <location>
        <begin position="56"/>
        <end position="82"/>
    </location>
</feature>
<comment type="subcellular location">
    <subcellularLocation>
        <location evidence="1">Membrane</location>
        <topology evidence="1">Multi-pass membrane protein</topology>
    </subcellularLocation>
</comment>
<feature type="region of interest" description="Disordered" evidence="6">
    <location>
        <begin position="297"/>
        <end position="358"/>
    </location>
</feature>
<keyword evidence="2 7" id="KW-0812">Transmembrane</keyword>
<keyword evidence="10" id="KW-1185">Reference proteome</keyword>
<feature type="domain" description="Rhodopsin" evidence="8">
    <location>
        <begin position="40"/>
        <end position="284"/>
    </location>
</feature>
<evidence type="ECO:0000256" key="1">
    <source>
        <dbReference type="ARBA" id="ARBA00004141"/>
    </source>
</evidence>
<evidence type="ECO:0000256" key="7">
    <source>
        <dbReference type="SAM" id="Phobius"/>
    </source>
</evidence>
<dbReference type="GO" id="GO:0016020">
    <property type="term" value="C:membrane"/>
    <property type="evidence" value="ECO:0007669"/>
    <property type="project" value="UniProtKB-SubCell"/>
</dbReference>
<reference evidence="9" key="1">
    <citation type="journal article" date="2023" name="Mol. Phylogenet. Evol.">
        <title>Genome-scale phylogeny and comparative genomics of the fungal order Sordariales.</title>
        <authorList>
            <person name="Hensen N."/>
            <person name="Bonometti L."/>
            <person name="Westerberg I."/>
            <person name="Brannstrom I.O."/>
            <person name="Guillou S."/>
            <person name="Cros-Aarteil S."/>
            <person name="Calhoun S."/>
            <person name="Haridas S."/>
            <person name="Kuo A."/>
            <person name="Mondo S."/>
            <person name="Pangilinan J."/>
            <person name="Riley R."/>
            <person name="LaButti K."/>
            <person name="Andreopoulos B."/>
            <person name="Lipzen A."/>
            <person name="Chen C."/>
            <person name="Yan M."/>
            <person name="Daum C."/>
            <person name="Ng V."/>
            <person name="Clum A."/>
            <person name="Steindorff A."/>
            <person name="Ohm R.A."/>
            <person name="Martin F."/>
            <person name="Silar P."/>
            <person name="Natvig D.O."/>
            <person name="Lalanne C."/>
            <person name="Gautier V."/>
            <person name="Ament-Velasquez S.L."/>
            <person name="Kruys A."/>
            <person name="Hutchinson M.I."/>
            <person name="Powell A.J."/>
            <person name="Barry K."/>
            <person name="Miller A.N."/>
            <person name="Grigoriev I.V."/>
            <person name="Debuchy R."/>
            <person name="Gladieux P."/>
            <person name="Hiltunen Thoren M."/>
            <person name="Johannesson H."/>
        </authorList>
    </citation>
    <scope>NUCLEOTIDE SEQUENCE</scope>
    <source>
        <strain evidence="9">PSN293</strain>
    </source>
</reference>
<feature type="transmembrane region" description="Helical" evidence="7">
    <location>
        <begin position="221"/>
        <end position="239"/>
    </location>
</feature>
<reference evidence="9" key="2">
    <citation type="submission" date="2023-05" db="EMBL/GenBank/DDBJ databases">
        <authorList>
            <consortium name="Lawrence Berkeley National Laboratory"/>
            <person name="Steindorff A."/>
            <person name="Hensen N."/>
            <person name="Bonometti L."/>
            <person name="Westerberg I."/>
            <person name="Brannstrom I.O."/>
            <person name="Guillou S."/>
            <person name="Cros-Aarteil S."/>
            <person name="Calhoun S."/>
            <person name="Haridas S."/>
            <person name="Kuo A."/>
            <person name="Mondo S."/>
            <person name="Pangilinan J."/>
            <person name="Riley R."/>
            <person name="Labutti K."/>
            <person name="Andreopoulos B."/>
            <person name="Lipzen A."/>
            <person name="Chen C."/>
            <person name="Yanf M."/>
            <person name="Daum C."/>
            <person name="Ng V."/>
            <person name="Clum A."/>
            <person name="Ohm R."/>
            <person name="Martin F."/>
            <person name="Silar P."/>
            <person name="Natvig D."/>
            <person name="Lalanne C."/>
            <person name="Gautier V."/>
            <person name="Ament-Velasquez S.L."/>
            <person name="Kruys A."/>
            <person name="Hutchinson M.I."/>
            <person name="Powell A.J."/>
            <person name="Barry K."/>
            <person name="Miller A.N."/>
            <person name="Grigoriev I.V."/>
            <person name="Debuchy R."/>
            <person name="Gladieux P."/>
            <person name="Thoren M.H."/>
            <person name="Johannesson H."/>
        </authorList>
    </citation>
    <scope>NUCLEOTIDE SEQUENCE</scope>
    <source>
        <strain evidence="9">PSN293</strain>
    </source>
</reference>